<proteinExistence type="predicted"/>
<dbReference type="PANTHER" id="PTHR35866">
    <property type="entry name" value="PUTATIVE-RELATED"/>
    <property type="match status" value="1"/>
</dbReference>
<protein>
    <recommendedName>
        <fullName evidence="3">YkgJ family cysteine cluster protein</fullName>
    </recommendedName>
</protein>
<name>A0A6J4J1G9_9CHLR</name>
<gene>
    <name evidence="2" type="ORF">AVDCRST_MAG77-2798</name>
</gene>
<dbReference type="Pfam" id="PF03692">
    <property type="entry name" value="CxxCxxCC"/>
    <property type="match status" value="1"/>
</dbReference>
<dbReference type="AlphaFoldDB" id="A0A6J4J1G9"/>
<feature type="region of interest" description="Disordered" evidence="1">
    <location>
        <begin position="266"/>
        <end position="306"/>
    </location>
</feature>
<evidence type="ECO:0000256" key="1">
    <source>
        <dbReference type="SAM" id="MobiDB-lite"/>
    </source>
</evidence>
<reference evidence="2" key="1">
    <citation type="submission" date="2020-02" db="EMBL/GenBank/DDBJ databases">
        <authorList>
            <person name="Meier V. D."/>
        </authorList>
    </citation>
    <scope>NUCLEOTIDE SEQUENCE</scope>
    <source>
        <strain evidence="2">AVDCRST_MAG77</strain>
    </source>
</reference>
<evidence type="ECO:0008006" key="3">
    <source>
        <dbReference type="Google" id="ProtNLM"/>
    </source>
</evidence>
<feature type="compositionally biased region" description="Low complexity" evidence="1">
    <location>
        <begin position="294"/>
        <end position="306"/>
    </location>
</feature>
<dbReference type="EMBL" id="CADCTC010000165">
    <property type="protein sequence ID" value="CAA9265341.1"/>
    <property type="molecule type" value="Genomic_DNA"/>
</dbReference>
<sequence length="306" mass="33691">MIPTVPPASNAAVPTASPTASGAANPCDTCSACCRSYAVPLCGHDVWQISARQRLSPEQFVLLYPEQEPRPEAFQLEAGGQPYTLVLDKKGRFALKSACVFLVELPGGHARCGVYGHRPVVCQSYPMSMWSRVVRPRRETLCPPDSWPPAAVTNPRWAAALQRLCLHQDIYCEVVTRWNARVAAHPERGFALMEFFSFLLNVYQRLDAIRQELGEEGMARVEASWPTFPRPPYDSHEALSGAGGQPWLSYFLRVRRVLDAFYPEVPPQPPSLRPTPPAPPDAAPQPVERPAAPDPLAALPPVVVPV</sequence>
<dbReference type="InterPro" id="IPR005358">
    <property type="entry name" value="Puta_zinc/iron-chelating_dom"/>
</dbReference>
<evidence type="ECO:0000313" key="2">
    <source>
        <dbReference type="EMBL" id="CAA9265341.1"/>
    </source>
</evidence>
<feature type="compositionally biased region" description="Pro residues" evidence="1">
    <location>
        <begin position="266"/>
        <end position="283"/>
    </location>
</feature>
<accession>A0A6J4J1G9</accession>
<dbReference type="PANTHER" id="PTHR35866:SF1">
    <property type="entry name" value="YKGJ FAMILY CYSTEINE CLUSTER PROTEIN"/>
    <property type="match status" value="1"/>
</dbReference>
<organism evidence="2">
    <name type="scientific">uncultured Chloroflexota bacterium</name>
    <dbReference type="NCBI Taxonomy" id="166587"/>
    <lineage>
        <taxon>Bacteria</taxon>
        <taxon>Bacillati</taxon>
        <taxon>Chloroflexota</taxon>
        <taxon>environmental samples</taxon>
    </lineage>
</organism>
<feature type="region of interest" description="Disordered" evidence="1">
    <location>
        <begin position="1"/>
        <end position="24"/>
    </location>
</feature>